<dbReference type="InterPro" id="IPR036388">
    <property type="entry name" value="WH-like_DNA-bd_sf"/>
</dbReference>
<accession>A0A934RYR3</accession>
<evidence type="ECO:0000256" key="2">
    <source>
        <dbReference type="ARBA" id="ARBA00023015"/>
    </source>
</evidence>
<dbReference type="GO" id="GO:0006352">
    <property type="term" value="P:DNA-templated transcription initiation"/>
    <property type="evidence" value="ECO:0007669"/>
    <property type="project" value="InterPro"/>
</dbReference>
<evidence type="ECO:0000256" key="1">
    <source>
        <dbReference type="ARBA" id="ARBA00010641"/>
    </source>
</evidence>
<evidence type="ECO:0000256" key="3">
    <source>
        <dbReference type="ARBA" id="ARBA00023082"/>
    </source>
</evidence>
<gene>
    <name evidence="9" type="ORF">JIN87_10600</name>
</gene>
<dbReference type="Pfam" id="PF04542">
    <property type="entry name" value="Sigma70_r2"/>
    <property type="match status" value="1"/>
</dbReference>
<keyword evidence="5" id="KW-0804">Transcription</keyword>
<evidence type="ECO:0000256" key="4">
    <source>
        <dbReference type="ARBA" id="ARBA00023125"/>
    </source>
</evidence>
<evidence type="ECO:0000256" key="5">
    <source>
        <dbReference type="ARBA" id="ARBA00023163"/>
    </source>
</evidence>
<dbReference type="EMBL" id="JAENIL010000017">
    <property type="protein sequence ID" value="MBK1877321.1"/>
    <property type="molecule type" value="Genomic_DNA"/>
</dbReference>
<evidence type="ECO:0000256" key="6">
    <source>
        <dbReference type="SAM" id="MobiDB-lite"/>
    </source>
</evidence>
<keyword evidence="4" id="KW-0238">DNA-binding</keyword>
<keyword evidence="10" id="KW-1185">Reference proteome</keyword>
<reference evidence="9" key="1">
    <citation type="submission" date="2021-01" db="EMBL/GenBank/DDBJ databases">
        <title>Modified the classification status of verrucomicrobia.</title>
        <authorList>
            <person name="Feng X."/>
        </authorList>
    </citation>
    <scope>NUCLEOTIDE SEQUENCE</scope>
    <source>
        <strain evidence="9">KCTC 13126</strain>
    </source>
</reference>
<evidence type="ECO:0000259" key="7">
    <source>
        <dbReference type="Pfam" id="PF04542"/>
    </source>
</evidence>
<dbReference type="SUPFAM" id="SSF88659">
    <property type="entry name" value="Sigma3 and sigma4 domains of RNA polymerase sigma factors"/>
    <property type="match status" value="1"/>
</dbReference>
<dbReference type="InterPro" id="IPR039425">
    <property type="entry name" value="RNA_pol_sigma-70-like"/>
</dbReference>
<evidence type="ECO:0000259" key="8">
    <source>
        <dbReference type="Pfam" id="PF08281"/>
    </source>
</evidence>
<dbReference type="Gene3D" id="1.10.10.10">
    <property type="entry name" value="Winged helix-like DNA-binding domain superfamily/Winged helix DNA-binding domain"/>
    <property type="match status" value="1"/>
</dbReference>
<dbReference type="CDD" id="cd06171">
    <property type="entry name" value="Sigma70_r4"/>
    <property type="match status" value="1"/>
</dbReference>
<organism evidence="9 10">
    <name type="scientific">Pelagicoccus mobilis</name>
    <dbReference type="NCBI Taxonomy" id="415221"/>
    <lineage>
        <taxon>Bacteria</taxon>
        <taxon>Pseudomonadati</taxon>
        <taxon>Verrucomicrobiota</taxon>
        <taxon>Opitutia</taxon>
        <taxon>Puniceicoccales</taxon>
        <taxon>Pelagicoccaceae</taxon>
        <taxon>Pelagicoccus</taxon>
    </lineage>
</organism>
<feature type="domain" description="RNA polymerase sigma-70 region 2" evidence="7">
    <location>
        <begin position="10"/>
        <end position="76"/>
    </location>
</feature>
<keyword evidence="3" id="KW-0731">Sigma factor</keyword>
<dbReference type="AlphaFoldDB" id="A0A934RYR3"/>
<dbReference type="NCBIfam" id="TIGR02937">
    <property type="entry name" value="sigma70-ECF"/>
    <property type="match status" value="1"/>
</dbReference>
<protein>
    <submittedName>
        <fullName evidence="9">RNA polymerase sigma factor</fullName>
    </submittedName>
</protein>
<dbReference type="GO" id="GO:0016987">
    <property type="term" value="F:sigma factor activity"/>
    <property type="evidence" value="ECO:0007669"/>
    <property type="project" value="UniProtKB-KW"/>
</dbReference>
<dbReference type="SUPFAM" id="SSF88946">
    <property type="entry name" value="Sigma2 domain of RNA polymerase sigma factors"/>
    <property type="match status" value="1"/>
</dbReference>
<dbReference type="InterPro" id="IPR007627">
    <property type="entry name" value="RNA_pol_sigma70_r2"/>
</dbReference>
<dbReference type="InterPro" id="IPR013249">
    <property type="entry name" value="RNA_pol_sigma70_r4_t2"/>
</dbReference>
<dbReference type="PANTHER" id="PTHR43133">
    <property type="entry name" value="RNA POLYMERASE ECF-TYPE SIGMA FACTO"/>
    <property type="match status" value="1"/>
</dbReference>
<comment type="similarity">
    <text evidence="1">Belongs to the sigma-70 factor family. ECF subfamily.</text>
</comment>
<keyword evidence="2" id="KW-0805">Transcription regulation</keyword>
<name>A0A934RYR3_9BACT</name>
<feature type="domain" description="RNA polymerase sigma factor 70 region 4 type 2" evidence="8">
    <location>
        <begin position="107"/>
        <end position="156"/>
    </location>
</feature>
<dbReference type="InterPro" id="IPR013324">
    <property type="entry name" value="RNA_pol_sigma_r3/r4-like"/>
</dbReference>
<proteinExistence type="inferred from homology"/>
<sequence length="182" mass="21186">MTKEEFTAVVDRWYDPLYRFALSLCSNSEDALDLTQNAFQKLARNQEKIRDLSKSKSWLFSVLHREFIDNYRHAKRFPKTQFDTAPLPPDEQSKQTAERQIDASLALEALAQLDERFRAPITLFYLQDFSYKEISETLELPIGTVMSRLRRAKDQLRQILESPKKNTSSAPVPFPRKAQENG</sequence>
<dbReference type="GO" id="GO:0003677">
    <property type="term" value="F:DNA binding"/>
    <property type="evidence" value="ECO:0007669"/>
    <property type="project" value="UniProtKB-KW"/>
</dbReference>
<dbReference type="Pfam" id="PF08281">
    <property type="entry name" value="Sigma70_r4_2"/>
    <property type="match status" value="1"/>
</dbReference>
<comment type="caution">
    <text evidence="9">The sequence shown here is derived from an EMBL/GenBank/DDBJ whole genome shotgun (WGS) entry which is preliminary data.</text>
</comment>
<evidence type="ECO:0000313" key="9">
    <source>
        <dbReference type="EMBL" id="MBK1877321.1"/>
    </source>
</evidence>
<dbReference type="PANTHER" id="PTHR43133:SF8">
    <property type="entry name" value="RNA POLYMERASE SIGMA FACTOR HI_1459-RELATED"/>
    <property type="match status" value="1"/>
</dbReference>
<dbReference type="InterPro" id="IPR013325">
    <property type="entry name" value="RNA_pol_sigma_r2"/>
</dbReference>
<dbReference type="Proteomes" id="UP000617628">
    <property type="component" value="Unassembled WGS sequence"/>
</dbReference>
<dbReference type="RefSeq" id="WP_200355536.1">
    <property type="nucleotide sequence ID" value="NZ_JAENIL010000017.1"/>
</dbReference>
<dbReference type="Gene3D" id="1.10.1740.10">
    <property type="match status" value="1"/>
</dbReference>
<dbReference type="InterPro" id="IPR014284">
    <property type="entry name" value="RNA_pol_sigma-70_dom"/>
</dbReference>
<evidence type="ECO:0000313" key="10">
    <source>
        <dbReference type="Proteomes" id="UP000617628"/>
    </source>
</evidence>
<feature type="region of interest" description="Disordered" evidence="6">
    <location>
        <begin position="160"/>
        <end position="182"/>
    </location>
</feature>